<name>A0ABX6F1N7_KLUMA</name>
<protein>
    <recommendedName>
        <fullName evidence="6">Diphthamide biosynthesis protein 3</fullName>
    </recommendedName>
</protein>
<comment type="catalytic activity">
    <reaction evidence="5">
        <text>[3Fe-4S](1+)-[protein] + Fe(2+)-[Dph3] = [3Fe-4S](0)-[protein] + Fe(3+)-[Dph3]</text>
        <dbReference type="Rhea" id="RHEA:71235"/>
        <dbReference type="Rhea" id="RHEA-COMP:17996"/>
        <dbReference type="Rhea" id="RHEA-COMP:17997"/>
        <dbReference type="Rhea" id="RHEA-COMP:18002"/>
        <dbReference type="Rhea" id="RHEA-COMP:18003"/>
        <dbReference type="ChEBI" id="CHEBI:29033"/>
        <dbReference type="ChEBI" id="CHEBI:29034"/>
        <dbReference type="ChEBI" id="CHEBI:33751"/>
        <dbReference type="ChEBI" id="CHEBI:47402"/>
        <dbReference type="ChEBI" id="CHEBI:83228"/>
    </reaction>
</comment>
<dbReference type="PANTHER" id="PTHR21454">
    <property type="entry name" value="DPH3 HOMOLOG-RELATED"/>
    <property type="match status" value="1"/>
</dbReference>
<keyword evidence="10" id="KW-1185">Reference proteome</keyword>
<feature type="domain" description="DPH-type MB" evidence="8">
    <location>
        <begin position="3"/>
        <end position="59"/>
    </location>
</feature>
<evidence type="ECO:0000256" key="6">
    <source>
        <dbReference type="ARBA" id="ARBA00041070"/>
    </source>
</evidence>
<comment type="catalytic activity">
    <reaction evidence="7">
        <text>2 [3Fe-4S](0)-[protein] + 2 Fe(2+)-[Dph3] + NADH = 2 [4Fe-4S](1+)-[protein] + 2 [Dph3] + NAD(+) + H(+)</text>
        <dbReference type="Rhea" id="RHEA:71239"/>
        <dbReference type="Rhea" id="RHEA-COMP:17997"/>
        <dbReference type="Rhea" id="RHEA-COMP:17998"/>
        <dbReference type="Rhea" id="RHEA-COMP:18001"/>
        <dbReference type="Rhea" id="RHEA-COMP:18002"/>
        <dbReference type="ChEBI" id="CHEBI:15378"/>
        <dbReference type="ChEBI" id="CHEBI:29033"/>
        <dbReference type="ChEBI" id="CHEBI:33723"/>
        <dbReference type="ChEBI" id="CHEBI:47402"/>
        <dbReference type="ChEBI" id="CHEBI:57540"/>
        <dbReference type="ChEBI" id="CHEBI:57945"/>
        <dbReference type="ChEBI" id="CHEBI:83228"/>
    </reaction>
</comment>
<evidence type="ECO:0000256" key="2">
    <source>
        <dbReference type="ARBA" id="ARBA00022723"/>
    </source>
</evidence>
<dbReference type="SUPFAM" id="SSF144217">
    <property type="entry name" value="CSL zinc finger"/>
    <property type="match status" value="1"/>
</dbReference>
<dbReference type="Pfam" id="PF05207">
    <property type="entry name" value="Zn_ribbon_CSL"/>
    <property type="match status" value="1"/>
</dbReference>
<dbReference type="Gene3D" id="3.10.660.10">
    <property type="entry name" value="DPH Zinc finger"/>
    <property type="match status" value="1"/>
</dbReference>
<evidence type="ECO:0000256" key="5">
    <source>
        <dbReference type="ARBA" id="ARBA00036267"/>
    </source>
</evidence>
<comment type="pathway">
    <text evidence="1">Protein modification; peptidyl-diphthamide biosynthesis.</text>
</comment>
<evidence type="ECO:0000256" key="3">
    <source>
        <dbReference type="ARBA" id="ARBA00023004"/>
    </source>
</evidence>
<keyword evidence="2" id="KW-0479">Metal-binding</keyword>
<comment type="similarity">
    <text evidence="4">Belongs to the DPH3 family.</text>
</comment>
<reference evidence="9 10" key="1">
    <citation type="submission" date="2016-03" db="EMBL/GenBank/DDBJ databases">
        <title>How can Kluyveromyces marxianus grow so fast - potential evolutionary course in Saccharomyces Complex revealed by comparative genomics.</title>
        <authorList>
            <person name="Mo W."/>
            <person name="Lu W."/>
            <person name="Yang X."/>
            <person name="Qi J."/>
            <person name="Lv H."/>
        </authorList>
    </citation>
    <scope>NUCLEOTIDE SEQUENCE [LARGE SCALE GENOMIC DNA]</scope>
    <source>
        <strain evidence="9 10">FIM1</strain>
    </source>
</reference>
<evidence type="ECO:0000256" key="7">
    <source>
        <dbReference type="ARBA" id="ARBA00048125"/>
    </source>
</evidence>
<evidence type="ECO:0000256" key="4">
    <source>
        <dbReference type="ARBA" id="ARBA00024032"/>
    </source>
</evidence>
<evidence type="ECO:0000259" key="8">
    <source>
        <dbReference type="PROSITE" id="PS51074"/>
    </source>
</evidence>
<gene>
    <name evidence="9" type="primary">DPH3</name>
    <name evidence="9" type="ORF">FIM1_5146</name>
</gene>
<dbReference type="InterPro" id="IPR044248">
    <property type="entry name" value="DPH3/4-like"/>
</dbReference>
<sequence>MSTYDEVEIEDMTFDADTQIFTYPCPCGDRFQISIDDMYDGEDIAVCPSCSLMIQVIFDKEDLIEYYKEANLEPPEPIAVAA</sequence>
<evidence type="ECO:0000256" key="1">
    <source>
        <dbReference type="ARBA" id="ARBA00005156"/>
    </source>
</evidence>
<dbReference type="EMBL" id="CP015060">
    <property type="protein sequence ID" value="QGN17937.1"/>
    <property type="molecule type" value="Genomic_DNA"/>
</dbReference>
<evidence type="ECO:0000313" key="10">
    <source>
        <dbReference type="Proteomes" id="UP000422736"/>
    </source>
</evidence>
<keyword evidence="3" id="KW-0408">Iron</keyword>
<accession>A0ABX6F1N7</accession>
<dbReference type="InterPro" id="IPR036671">
    <property type="entry name" value="DPH_MB_sf"/>
</dbReference>
<proteinExistence type="inferred from homology"/>
<organism evidence="9 10">
    <name type="scientific">Kluyveromyces marxianus</name>
    <name type="common">Yeast</name>
    <name type="synonym">Candida kefyr</name>
    <dbReference type="NCBI Taxonomy" id="4911"/>
    <lineage>
        <taxon>Eukaryota</taxon>
        <taxon>Fungi</taxon>
        <taxon>Dikarya</taxon>
        <taxon>Ascomycota</taxon>
        <taxon>Saccharomycotina</taxon>
        <taxon>Saccharomycetes</taxon>
        <taxon>Saccharomycetales</taxon>
        <taxon>Saccharomycetaceae</taxon>
        <taxon>Kluyveromyces</taxon>
    </lineage>
</organism>
<evidence type="ECO:0000313" key="9">
    <source>
        <dbReference type="EMBL" id="QGN17937.1"/>
    </source>
</evidence>
<dbReference type="Proteomes" id="UP000422736">
    <property type="component" value="Chromosome 8"/>
</dbReference>
<dbReference type="PANTHER" id="PTHR21454:SF31">
    <property type="entry name" value="DIPHTHAMIDE BIOSYNTHESIS PROTEIN 3"/>
    <property type="match status" value="1"/>
</dbReference>
<dbReference type="InterPro" id="IPR007872">
    <property type="entry name" value="DPH_MB_dom"/>
</dbReference>
<dbReference type="PROSITE" id="PS51074">
    <property type="entry name" value="DPH_MB"/>
    <property type="match status" value="1"/>
</dbReference>